<keyword evidence="1" id="KW-0749">Sporulation</keyword>
<dbReference type="GO" id="GO:0003677">
    <property type="term" value="F:DNA binding"/>
    <property type="evidence" value="ECO:0007669"/>
    <property type="project" value="UniProtKB-KW"/>
</dbReference>
<keyword evidence="2" id="KW-0805">Transcription regulation</keyword>
<dbReference type="PANTHER" id="PTHR30603">
    <property type="entry name" value="RNA POLYMERASE SIGMA FACTOR RPO"/>
    <property type="match status" value="1"/>
</dbReference>
<dbReference type="NCBIfam" id="TIGR02937">
    <property type="entry name" value="sigma70-ECF"/>
    <property type="match status" value="1"/>
</dbReference>
<dbReference type="CDD" id="cd06171">
    <property type="entry name" value="Sigma70_r4"/>
    <property type="match status" value="1"/>
</dbReference>
<dbReference type="InterPro" id="IPR014322">
    <property type="entry name" value="RNA_pol_sigma-B/F/G"/>
</dbReference>
<dbReference type="GO" id="GO:0006352">
    <property type="term" value="P:DNA-templated transcription initiation"/>
    <property type="evidence" value="ECO:0007669"/>
    <property type="project" value="InterPro"/>
</dbReference>
<reference evidence="7 8" key="1">
    <citation type="submission" date="2020-08" db="EMBL/GenBank/DDBJ databases">
        <authorList>
            <person name="Liu C."/>
            <person name="Sun Q."/>
        </authorList>
    </citation>
    <scope>NUCLEOTIDE SEQUENCE [LARGE SCALE GENOMIC DNA]</scope>
    <source>
        <strain evidence="7 8">NSJ-4</strain>
    </source>
</reference>
<sequence>MNEWELFQQAQMGSKAAKEKIVSDNTGLVWSIARRFVNRGYDLEELYQIGCIGLLKACDRFESRYGVQFSTYAVPLIAGEIKRFLRDNGAIKVSRILKQNGYQISKAKEALLHKYGREATLDELADYTGLCVEDIVMATEANREVESIQQTICGKDGTQVSLVERLVDEAQSEVAAENIMNRILVGQAMEKLGEMEQELIRLRFFEDRTQTEVAKVLGISQVQVSRLEKKILIQMRQNLDFYKSN</sequence>
<dbReference type="SUPFAM" id="SSF88659">
    <property type="entry name" value="Sigma3 and sigma4 domains of RNA polymerase sigma factors"/>
    <property type="match status" value="2"/>
</dbReference>
<evidence type="ECO:0000256" key="3">
    <source>
        <dbReference type="ARBA" id="ARBA00023082"/>
    </source>
</evidence>
<organism evidence="7 8">
    <name type="scientific">Wujia chipingensis</name>
    <dbReference type="NCBI Taxonomy" id="2763670"/>
    <lineage>
        <taxon>Bacteria</taxon>
        <taxon>Bacillati</taxon>
        <taxon>Bacillota</taxon>
        <taxon>Clostridia</taxon>
        <taxon>Lachnospirales</taxon>
        <taxon>Lachnospiraceae</taxon>
        <taxon>Wujia</taxon>
    </lineage>
</organism>
<evidence type="ECO:0000313" key="7">
    <source>
        <dbReference type="EMBL" id="QNM00617.1"/>
    </source>
</evidence>
<protein>
    <submittedName>
        <fullName evidence="7">SigB/SigF/SigG family RNA polymerase sigma factor</fullName>
    </submittedName>
</protein>
<dbReference type="InterPro" id="IPR014284">
    <property type="entry name" value="RNA_pol_sigma-70_dom"/>
</dbReference>
<dbReference type="Pfam" id="PF04539">
    <property type="entry name" value="Sigma70_r3"/>
    <property type="match status" value="1"/>
</dbReference>
<dbReference type="Gene3D" id="1.10.10.10">
    <property type="entry name" value="Winged helix-like DNA-binding domain superfamily/Winged helix DNA-binding domain"/>
    <property type="match status" value="2"/>
</dbReference>
<accession>A0A7G9FPY5</accession>
<dbReference type="GO" id="GO:0030435">
    <property type="term" value="P:sporulation resulting in formation of a cellular spore"/>
    <property type="evidence" value="ECO:0007669"/>
    <property type="project" value="UniProtKB-KW"/>
</dbReference>
<proteinExistence type="predicted"/>
<keyword evidence="4" id="KW-0238">DNA-binding</keyword>
<dbReference type="InterPro" id="IPR050239">
    <property type="entry name" value="Sigma-70_RNA_pol_init_factors"/>
</dbReference>
<dbReference type="InterPro" id="IPR013324">
    <property type="entry name" value="RNA_pol_sigma_r3/r4-like"/>
</dbReference>
<dbReference type="InterPro" id="IPR007624">
    <property type="entry name" value="RNA_pol_sigma70_r3"/>
</dbReference>
<dbReference type="InterPro" id="IPR000943">
    <property type="entry name" value="RNA_pol_sigma70"/>
</dbReference>
<keyword evidence="8" id="KW-1185">Reference proteome</keyword>
<dbReference type="InterPro" id="IPR036388">
    <property type="entry name" value="WH-like_DNA-bd_sf"/>
</dbReference>
<evidence type="ECO:0000313" key="8">
    <source>
        <dbReference type="Proteomes" id="UP000515819"/>
    </source>
</evidence>
<evidence type="ECO:0000256" key="1">
    <source>
        <dbReference type="ARBA" id="ARBA00022969"/>
    </source>
</evidence>
<dbReference type="NCBIfam" id="TIGR02980">
    <property type="entry name" value="SigBFG"/>
    <property type="match status" value="1"/>
</dbReference>
<dbReference type="Proteomes" id="UP000515819">
    <property type="component" value="Chromosome"/>
</dbReference>
<evidence type="ECO:0000256" key="5">
    <source>
        <dbReference type="ARBA" id="ARBA00023163"/>
    </source>
</evidence>
<feature type="domain" description="RNA polymerase sigma-70" evidence="6">
    <location>
        <begin position="209"/>
        <end position="235"/>
    </location>
</feature>
<dbReference type="PRINTS" id="PR00046">
    <property type="entry name" value="SIGMA70FCT"/>
</dbReference>
<dbReference type="SUPFAM" id="SSF88946">
    <property type="entry name" value="Sigma2 domain of RNA polymerase sigma factors"/>
    <property type="match status" value="1"/>
</dbReference>
<dbReference type="InterPro" id="IPR007627">
    <property type="entry name" value="RNA_pol_sigma70_r2"/>
</dbReference>
<dbReference type="InterPro" id="IPR007630">
    <property type="entry name" value="RNA_pol_sigma70_r4"/>
</dbReference>
<dbReference type="PANTHER" id="PTHR30603:SF17">
    <property type="entry name" value="RNA POLYMERASE SIGMA-G FACTOR"/>
    <property type="match status" value="1"/>
</dbReference>
<dbReference type="EMBL" id="CP060632">
    <property type="protein sequence ID" value="QNM00617.1"/>
    <property type="molecule type" value="Genomic_DNA"/>
</dbReference>
<dbReference type="AlphaFoldDB" id="A0A7G9FPY5"/>
<dbReference type="PROSITE" id="PS00716">
    <property type="entry name" value="SIGMA70_2"/>
    <property type="match status" value="1"/>
</dbReference>
<dbReference type="Gene3D" id="1.20.120.1810">
    <property type="match status" value="1"/>
</dbReference>
<dbReference type="RefSeq" id="WP_118545124.1">
    <property type="nucleotide sequence ID" value="NZ_CP060632.1"/>
</dbReference>
<dbReference type="KEGG" id="wcp:H9Q76_04855"/>
<dbReference type="GO" id="GO:0016987">
    <property type="term" value="F:sigma factor activity"/>
    <property type="evidence" value="ECO:0007669"/>
    <property type="project" value="UniProtKB-KW"/>
</dbReference>
<name>A0A7G9FPY5_9FIRM</name>
<evidence type="ECO:0000256" key="2">
    <source>
        <dbReference type="ARBA" id="ARBA00023015"/>
    </source>
</evidence>
<dbReference type="Pfam" id="PF04542">
    <property type="entry name" value="Sigma70_r2"/>
    <property type="match status" value="1"/>
</dbReference>
<keyword evidence="3" id="KW-0731">Sigma factor</keyword>
<evidence type="ECO:0000259" key="6">
    <source>
        <dbReference type="PROSITE" id="PS00716"/>
    </source>
</evidence>
<evidence type="ECO:0000256" key="4">
    <source>
        <dbReference type="ARBA" id="ARBA00023125"/>
    </source>
</evidence>
<dbReference type="InterPro" id="IPR013325">
    <property type="entry name" value="RNA_pol_sigma_r2"/>
</dbReference>
<keyword evidence="5" id="KW-0804">Transcription</keyword>
<dbReference type="Pfam" id="PF04545">
    <property type="entry name" value="Sigma70_r4"/>
    <property type="match status" value="1"/>
</dbReference>
<gene>
    <name evidence="7" type="ORF">H9Q76_04855</name>
</gene>